<proteinExistence type="predicted"/>
<reference evidence="1" key="1">
    <citation type="submission" date="2012-09" db="EMBL/GenBank/DDBJ databases">
        <authorList>
            <person name="Martin A.A."/>
        </authorList>
    </citation>
    <scope>NUCLEOTIDE SEQUENCE</scope>
</reference>
<reference evidence="2" key="2">
    <citation type="submission" date="2017-02" db="UniProtKB">
        <authorList>
            <consortium name="WormBaseParasite"/>
        </authorList>
    </citation>
    <scope>IDENTIFICATION</scope>
</reference>
<evidence type="ECO:0000313" key="1">
    <source>
        <dbReference type="Proteomes" id="UP000035642"/>
    </source>
</evidence>
<evidence type="ECO:0000313" key="2">
    <source>
        <dbReference type="WBParaSite" id="ACAC_0000738101-mRNA-1"/>
    </source>
</evidence>
<dbReference type="STRING" id="6313.A0A0K0DAP6"/>
<dbReference type="AlphaFoldDB" id="A0A0K0DAP6"/>
<dbReference type="WBParaSite" id="ACAC_0000738101-mRNA-1">
    <property type="protein sequence ID" value="ACAC_0000738101-mRNA-1"/>
    <property type="gene ID" value="ACAC_0000738101"/>
</dbReference>
<sequence length="244" mass="27945">MLYNNLAIAEQENYAFIATSVCTSRELREESRDEARQIAIANDYEIVTLRDKFRGRATPQKERFGQNKVPFILPFISDEIGAAMKRCLTRADLEESVATIEIPPNTLRRQLVRNRLCDRLCETQNCVICSYGRDGDYMSSGTIYLISCGTCGDEYIGETGRPLCIRIKEHLDGKRKARQGTHRIQKHNGDDFDIKVAVLARDAKTPRRKLLEAFWINAGKPTMNSREECPEITCDLAPYLRIYR</sequence>
<name>A0A0K0DAP6_ANGCA</name>
<organism evidence="1 2">
    <name type="scientific">Angiostrongylus cantonensis</name>
    <name type="common">Rat lungworm</name>
    <dbReference type="NCBI Taxonomy" id="6313"/>
    <lineage>
        <taxon>Eukaryota</taxon>
        <taxon>Metazoa</taxon>
        <taxon>Ecdysozoa</taxon>
        <taxon>Nematoda</taxon>
        <taxon>Chromadorea</taxon>
        <taxon>Rhabditida</taxon>
        <taxon>Rhabditina</taxon>
        <taxon>Rhabditomorpha</taxon>
        <taxon>Strongyloidea</taxon>
        <taxon>Metastrongylidae</taxon>
        <taxon>Angiostrongylus</taxon>
    </lineage>
</organism>
<dbReference type="Proteomes" id="UP000035642">
    <property type="component" value="Unassembled WGS sequence"/>
</dbReference>
<keyword evidence="1" id="KW-1185">Reference proteome</keyword>
<protein>
    <submittedName>
        <fullName evidence="2">GIY-YIG domain-containing protein</fullName>
    </submittedName>
</protein>
<accession>A0A0K0DAP6</accession>